<dbReference type="EMBL" id="JAZDQV010000001">
    <property type="protein sequence ID" value="MEE1876411.1"/>
    <property type="molecule type" value="Genomic_DNA"/>
</dbReference>
<dbReference type="Gene3D" id="3.40.50.300">
    <property type="entry name" value="P-loop containing nucleotide triphosphate hydrolases"/>
    <property type="match status" value="1"/>
</dbReference>
<dbReference type="Proteomes" id="UP001343492">
    <property type="component" value="Unassembled WGS sequence"/>
</dbReference>
<sequence>MTDWPTHEAAWREWREAMRGSRMHHGWILAGKAGLGKHDFALAAARELVAEEGIPQPSGTHPDILILTHLPKDDKEEKKRDEGKPFEVKRNIAVAQIRAMQQRLTTRPTIGSRRVVIIDPADDMERSASNALLKSLEEPPVGTFFLLVTHRPAGLLPTIRSRCRMLRFPELPDAQIARQLDAEMPGLAMAERDAAIALAGGSLGAARSFLKMELGGVARLMQRLAHEGDPGFALQASLADAVGARPDRERMRAVLDLGRTTLAASLHDASPERRLALIDAHQALVELAAQAPTYNFDPGLLVGEIASLLARAAGASEPAHG</sequence>
<organism evidence="1 2">
    <name type="scientific">Altererythrobacter litoralis</name>
    <dbReference type="NCBI Taxonomy" id="3113904"/>
    <lineage>
        <taxon>Bacteria</taxon>
        <taxon>Pseudomonadati</taxon>
        <taxon>Pseudomonadota</taxon>
        <taxon>Alphaproteobacteria</taxon>
        <taxon>Sphingomonadales</taxon>
        <taxon>Erythrobacteraceae</taxon>
        <taxon>Altererythrobacter</taxon>
    </lineage>
</organism>
<comment type="caution">
    <text evidence="1">The sequence shown here is derived from an EMBL/GenBank/DDBJ whole genome shotgun (WGS) entry which is preliminary data.</text>
</comment>
<dbReference type="RefSeq" id="WP_354143514.1">
    <property type="nucleotide sequence ID" value="NZ_JAZDQV010000001.1"/>
</dbReference>
<dbReference type="SUPFAM" id="SSF52540">
    <property type="entry name" value="P-loop containing nucleoside triphosphate hydrolases"/>
    <property type="match status" value="1"/>
</dbReference>
<name>A0ABU7GBP8_9SPHN</name>
<gene>
    <name evidence="1" type="ORF">VRS74_01765</name>
</gene>
<dbReference type="InterPro" id="IPR027417">
    <property type="entry name" value="P-loop_NTPase"/>
</dbReference>
<reference evidence="1 2" key="1">
    <citation type="submission" date="2024-01" db="EMBL/GenBank/DDBJ databases">
        <title>The genome sequence of Erythrobacteraceae sp. strain 1XM1-14.</title>
        <authorList>
            <person name="Liu Y."/>
        </authorList>
    </citation>
    <scope>NUCLEOTIDE SEQUENCE [LARGE SCALE GENOMIC DNA]</scope>
    <source>
        <strain evidence="1 2">1XM1-14</strain>
    </source>
</reference>
<keyword evidence="2" id="KW-1185">Reference proteome</keyword>
<protein>
    <submittedName>
        <fullName evidence="1">DNA polymerase III subunit delta</fullName>
    </submittedName>
</protein>
<dbReference type="PANTHER" id="PTHR11669">
    <property type="entry name" value="REPLICATION FACTOR C / DNA POLYMERASE III GAMMA-TAU SUBUNIT"/>
    <property type="match status" value="1"/>
</dbReference>
<evidence type="ECO:0000313" key="1">
    <source>
        <dbReference type="EMBL" id="MEE1876411.1"/>
    </source>
</evidence>
<proteinExistence type="predicted"/>
<dbReference type="PANTHER" id="PTHR11669:SF8">
    <property type="entry name" value="DNA POLYMERASE III SUBUNIT DELTA"/>
    <property type="match status" value="1"/>
</dbReference>
<dbReference type="Pfam" id="PF13177">
    <property type="entry name" value="DNA_pol3_delta2"/>
    <property type="match status" value="1"/>
</dbReference>
<evidence type="ECO:0000313" key="2">
    <source>
        <dbReference type="Proteomes" id="UP001343492"/>
    </source>
</evidence>
<dbReference type="InterPro" id="IPR050238">
    <property type="entry name" value="DNA_Rep/Repair_Clamp_Loader"/>
</dbReference>
<accession>A0ABU7GBP8</accession>